<evidence type="ECO:0000256" key="1">
    <source>
        <dbReference type="SAM" id="MobiDB-lite"/>
    </source>
</evidence>
<feature type="compositionally biased region" description="Basic and acidic residues" evidence="1">
    <location>
        <begin position="25"/>
        <end position="37"/>
    </location>
</feature>
<feature type="compositionally biased region" description="Polar residues" evidence="1">
    <location>
        <begin position="74"/>
        <end position="85"/>
    </location>
</feature>
<comment type="caution">
    <text evidence="2">The sequence shown here is derived from an EMBL/GenBank/DDBJ whole genome shotgun (WGS) entry which is preliminary data.</text>
</comment>
<feature type="compositionally biased region" description="Basic and acidic residues" evidence="1">
    <location>
        <begin position="47"/>
        <end position="70"/>
    </location>
</feature>
<reference evidence="2 3" key="1">
    <citation type="journal article" date="2013" name="Genome Announc.">
        <title>Draft Genome Sequence of Cyclobacterium qasimii Strain M12-11BT, Isolated from Arctic Marine Sediment.</title>
        <authorList>
            <person name="Shivaji S."/>
            <person name="Ara S."/>
            <person name="Singh A."/>
            <person name="Kumar Pinnaka A."/>
        </authorList>
    </citation>
    <scope>NUCLEOTIDE SEQUENCE [LARGE SCALE GENOMIC DNA]</scope>
    <source>
        <strain evidence="2 3">M12-11B</strain>
    </source>
</reference>
<gene>
    <name evidence="2" type="ORF">ADICYQ_1158</name>
</gene>
<evidence type="ECO:0000313" key="3">
    <source>
        <dbReference type="Proteomes" id="UP000014974"/>
    </source>
</evidence>
<evidence type="ECO:0000313" key="2">
    <source>
        <dbReference type="EMBL" id="EPR69906.1"/>
    </source>
</evidence>
<proteinExistence type="predicted"/>
<dbReference type="EMBL" id="ATNM01000053">
    <property type="protein sequence ID" value="EPR69906.1"/>
    <property type="molecule type" value="Genomic_DNA"/>
</dbReference>
<name>S7VIV4_9BACT</name>
<dbReference type="AlphaFoldDB" id="S7VIV4"/>
<feature type="region of interest" description="Disordered" evidence="1">
    <location>
        <begin position="25"/>
        <end position="143"/>
    </location>
</feature>
<sequence>MLLISVHFFDRVVDIHQGIVVDSRHDRGVRGDADKPSPGDGVQLPDVTKRERPQERPQRRRGIRPDEEFLHTAVPQQSHVINRISTSEHPRNQRGHFQPGVRTEVPRQCQPRIREVAEPSFHRQRHRGDQPRGRHEICVVEGG</sequence>
<organism evidence="2 3">
    <name type="scientific">Cyclobacterium qasimii M12-11B</name>
    <dbReference type="NCBI Taxonomy" id="641524"/>
    <lineage>
        <taxon>Bacteria</taxon>
        <taxon>Pseudomonadati</taxon>
        <taxon>Bacteroidota</taxon>
        <taxon>Cytophagia</taxon>
        <taxon>Cytophagales</taxon>
        <taxon>Cyclobacteriaceae</taxon>
        <taxon>Cyclobacterium</taxon>
    </lineage>
</organism>
<protein>
    <submittedName>
        <fullName evidence="2">Uncharacterized protein</fullName>
    </submittedName>
</protein>
<accession>S7VIV4</accession>
<dbReference type="Proteomes" id="UP000014974">
    <property type="component" value="Unassembled WGS sequence"/>
</dbReference>
<feature type="compositionally biased region" description="Basic and acidic residues" evidence="1">
    <location>
        <begin position="112"/>
        <end position="143"/>
    </location>
</feature>